<dbReference type="GO" id="GO:0005634">
    <property type="term" value="C:nucleus"/>
    <property type="evidence" value="ECO:0007669"/>
    <property type="project" value="UniProtKB-SubCell"/>
</dbReference>
<dbReference type="InterPro" id="IPR023214">
    <property type="entry name" value="HAD_sf"/>
</dbReference>
<evidence type="ECO:0000256" key="7">
    <source>
        <dbReference type="SAM" id="MobiDB-lite"/>
    </source>
</evidence>
<dbReference type="EMBL" id="KQ234828">
    <property type="protein sequence ID" value="KMZ86016.1"/>
    <property type="molecule type" value="Genomic_DNA"/>
</dbReference>
<evidence type="ECO:0000313" key="11">
    <source>
        <dbReference type="Proteomes" id="UP000053327"/>
    </source>
</evidence>
<feature type="region of interest" description="Disordered" evidence="7">
    <location>
        <begin position="303"/>
        <end position="356"/>
    </location>
</feature>
<dbReference type="Gene3D" id="3.40.50.10190">
    <property type="entry name" value="BRCT domain"/>
    <property type="match status" value="1"/>
</dbReference>
<feature type="compositionally biased region" description="Polar residues" evidence="7">
    <location>
        <begin position="440"/>
        <end position="450"/>
    </location>
</feature>
<dbReference type="SUPFAM" id="SSF56784">
    <property type="entry name" value="HAD-like"/>
    <property type="match status" value="1"/>
</dbReference>
<comment type="catalytic activity">
    <reaction evidence="5">
        <text>O-phospho-L-seryl-[protein] + H2O = L-seryl-[protein] + phosphate</text>
        <dbReference type="Rhea" id="RHEA:20629"/>
        <dbReference type="Rhea" id="RHEA-COMP:9863"/>
        <dbReference type="Rhea" id="RHEA-COMP:11604"/>
        <dbReference type="ChEBI" id="CHEBI:15377"/>
        <dbReference type="ChEBI" id="CHEBI:29999"/>
        <dbReference type="ChEBI" id="CHEBI:43474"/>
        <dbReference type="ChEBI" id="CHEBI:83421"/>
        <dbReference type="EC" id="3.1.3.16"/>
    </reaction>
</comment>
<feature type="region of interest" description="Disordered" evidence="7">
    <location>
        <begin position="776"/>
        <end position="809"/>
    </location>
</feature>
<dbReference type="InterPro" id="IPR036420">
    <property type="entry name" value="BRCT_dom_sf"/>
</dbReference>
<dbReference type="GO" id="GO:0008420">
    <property type="term" value="F:RNA polymerase II CTD heptapeptide repeat phosphatase activity"/>
    <property type="evidence" value="ECO:0007669"/>
    <property type="project" value="InterPro"/>
</dbReference>
<dbReference type="Gene3D" id="3.40.50.1000">
    <property type="entry name" value="HAD superfamily/HAD-like"/>
    <property type="match status" value="1"/>
</dbReference>
<dbReference type="InterPro" id="IPR004274">
    <property type="entry name" value="FCP1_dom"/>
</dbReference>
<feature type="region of interest" description="Disordered" evidence="7">
    <location>
        <begin position="1476"/>
        <end position="1547"/>
    </location>
</feature>
<accession>A0A0J9ST44</accession>
<comment type="catalytic activity">
    <reaction evidence="6">
        <text>O-phospho-L-threonyl-[protein] + H2O = L-threonyl-[protein] + phosphate</text>
        <dbReference type="Rhea" id="RHEA:47004"/>
        <dbReference type="Rhea" id="RHEA-COMP:11060"/>
        <dbReference type="Rhea" id="RHEA-COMP:11605"/>
        <dbReference type="ChEBI" id="CHEBI:15377"/>
        <dbReference type="ChEBI" id="CHEBI:30013"/>
        <dbReference type="ChEBI" id="CHEBI:43474"/>
        <dbReference type="ChEBI" id="CHEBI:61977"/>
        <dbReference type="EC" id="3.1.3.16"/>
    </reaction>
</comment>
<feature type="compositionally biased region" description="Polar residues" evidence="7">
    <location>
        <begin position="31"/>
        <end position="40"/>
    </location>
</feature>
<comment type="subcellular location">
    <subcellularLocation>
        <location evidence="1">Nucleus</location>
    </subcellularLocation>
</comment>
<feature type="compositionally biased region" description="Basic and acidic residues" evidence="7">
    <location>
        <begin position="1490"/>
        <end position="1503"/>
    </location>
</feature>
<feature type="region of interest" description="Disordered" evidence="7">
    <location>
        <begin position="163"/>
        <end position="184"/>
    </location>
</feature>
<evidence type="ECO:0000256" key="5">
    <source>
        <dbReference type="ARBA" id="ARBA00047761"/>
    </source>
</evidence>
<dbReference type="SMART" id="SM00577">
    <property type="entry name" value="CPDc"/>
    <property type="match status" value="1"/>
</dbReference>
<feature type="compositionally biased region" description="Polar residues" evidence="7">
    <location>
        <begin position="457"/>
        <end position="486"/>
    </location>
</feature>
<evidence type="ECO:0000259" key="9">
    <source>
        <dbReference type="PROSITE" id="PS50969"/>
    </source>
</evidence>
<keyword evidence="3" id="KW-0378">Hydrolase</keyword>
<feature type="domain" description="BRCT" evidence="8">
    <location>
        <begin position="1288"/>
        <end position="1377"/>
    </location>
</feature>
<dbReference type="PANTHER" id="PTHR23081">
    <property type="entry name" value="RNA POLYMERASE II CTD PHOSPHATASE"/>
    <property type="match status" value="1"/>
</dbReference>
<dbReference type="InterPro" id="IPR001357">
    <property type="entry name" value="BRCT_dom"/>
</dbReference>
<evidence type="ECO:0000259" key="8">
    <source>
        <dbReference type="PROSITE" id="PS50172"/>
    </source>
</evidence>
<dbReference type="PROSITE" id="PS50969">
    <property type="entry name" value="FCP1"/>
    <property type="match status" value="1"/>
</dbReference>
<name>A0A0J9ST44_PLAV1</name>
<feature type="compositionally biased region" description="Gly residues" evidence="7">
    <location>
        <begin position="43"/>
        <end position="52"/>
    </location>
</feature>
<dbReference type="InterPro" id="IPR039189">
    <property type="entry name" value="Fcp1"/>
</dbReference>
<evidence type="ECO:0000256" key="1">
    <source>
        <dbReference type="ARBA" id="ARBA00004123"/>
    </source>
</evidence>
<feature type="region of interest" description="Disordered" evidence="7">
    <location>
        <begin position="27"/>
        <end position="90"/>
    </location>
</feature>
<dbReference type="OrthoDB" id="10249888at2759"/>
<sequence>MEGRDGPNDAEMDSIASPFAENKKRLYYSEGGSNNMNSLRGNARGGPRGGVRGNARGSVRGSARGNVRGNVRGSARNSQMSMSSEMNEGSSDYDRAAAMHGLDPFSSPTYQSNNTSAMNAVNAVNAVNEANAANAPNATITSNDACSAGNHMTGSLRNLVYSNSNVSGGNPGSNGPPTDKLSNFPQYKEGFLDNTEVSHMKGKNFGKRVGKNVNVNGINLGKGNITSGGSGAGGHNHFGANKNAKGFRNRFAHFNKGSMKHGVGKPNLGWDDRGNIGAVVGDEREGEKDADDHEGEQQGFSLYGRKNQQSVPNVPNVQSQYGPRSDLYHPSDDGEGAERRNMPPPSEGIYGDAYGGTHGDALADGFYDDAHKRSNQGVGKPHSRNVYENRKLKNNKLYANVGIDGEDNDVVNHPGGGRDLDGSRNLDGSRDLDAGDPFRVSNNLPLSTPNDAEAKNVGNQNMATDKVHPSSNMHMTRNDKNNATVNYSNVGKKRKNVKFDSNTFQKHKQKKNYYKSFNDSLKRYSNNSLKIINTGVKKGSDSSFYGNREGEKELPDMNLGVNTIGGQVQPHGNDSAASSAALSSAALGAPPLNAALNAATNAAVSAPPGGSKPPGRNNHVSNFYPSMKKKPFNNMTFSLNKYLNSYVNFDRIKNKKTNNEKGTNKGGAAVASVMSGRSDADGGDSSGVNLTDRKAANPNGDEPPGSYRGGSGDLTQVGNPSGGNLPELNALAKNLNLELLKNLRDSLQNELSGGGGSKDVSKVRSSGPSYIECLSEVSEISDDEGGDESDREKDNNGADLGRDKNAFPKWTNNMAEVEAAAGMGGANGTSASPPANGGVALGYGSNQGPYGKSDLMQSLYSLYSGGRGADGNPNVYGTVPAGIAAKGEGSNDNAYERGMSYAYGVETGQPHFNVSSDAGNANSYDLNRKNADAHMGGGVYREYPRTGGAATPFGESSLLPNVKEEMGGEQSGGKPFQGGADSSDNYHPFGDSRAGQNSIDVKEEEEGNQLGEDEPEPFAQMRNEDLFINSYMPYPPEKYSSMYELHEIKILSPHILKTKFHKEGQSSYHSSLKDGKLILLLDLDNTLLQATSFARFNMELPLENFVDENGEPELYKFFLPYYNFFYYLKFRPYVRQFLQILSLYYELSIYTNATREYADVVIAILDPDRTLFADRIVARCSSADREENKNFSKIYPNVDSKYVIAFDDRKDVWTDIPHSHILKAEHYNFFELSKYDIISHFKEPSTCKKRFVDMDMHLHFMTKVLLKLHKQFFERPLEVDVGRLIDDIMLSTLCNVGVYFTGFRKNSKNSQHVLSSDCEDRQKEIALELGAKIYTNYDMPGVTHIIAAKNCTDNLIKSKKANYNHIQKVHTLWLYHCRGTLQSGDATYFDADELCKIYNNKPPLHPKKDHWFFGNKDEMRKQDDTSECVKTENLKCRIFLGTGEYTNDAVICSPLEQINIKWIEKEVKLRQIYDTPGAASSSDGVGGDGQQRDKGAMRERTPHSDMSPLGEHIDEDDNFAYENGHVEEDEGEEVECEGVGTDNGTGT</sequence>
<dbReference type="InterPro" id="IPR036412">
    <property type="entry name" value="HAD-like_sf"/>
</dbReference>
<feature type="region of interest" description="Disordered" evidence="7">
    <location>
        <begin position="603"/>
        <end position="625"/>
    </location>
</feature>
<feature type="compositionally biased region" description="Polar residues" evidence="7">
    <location>
        <begin position="306"/>
        <end position="322"/>
    </location>
</feature>
<reference evidence="10 11" key="1">
    <citation type="submission" date="2011-08" db="EMBL/GenBank/DDBJ databases">
        <title>The Genome Sequence of Plasmodium vivax Brazil I.</title>
        <authorList>
            <consortium name="The Broad Institute Genome Sequencing Platform"/>
            <consortium name="The Broad Institute Genome Sequencing Center for Infectious Disease"/>
            <person name="Neafsey D."/>
            <person name="Carlton J."/>
            <person name="Barnwell J."/>
            <person name="Collins W."/>
            <person name="Escalante A."/>
            <person name="Mullikin J."/>
            <person name="Saul A."/>
            <person name="Guigo R."/>
            <person name="Camara F."/>
            <person name="Young S.K."/>
            <person name="Zeng Q."/>
            <person name="Gargeya S."/>
            <person name="Fitzgerald M."/>
            <person name="Haas B."/>
            <person name="Abouelleil A."/>
            <person name="Alvarado L."/>
            <person name="Arachchi H.M."/>
            <person name="Berlin A."/>
            <person name="Brown A."/>
            <person name="Chapman S.B."/>
            <person name="Chen Z."/>
            <person name="Dunbar C."/>
            <person name="Freedman E."/>
            <person name="Gearin G."/>
            <person name="Gellesch M."/>
            <person name="Goldberg J."/>
            <person name="Griggs A."/>
            <person name="Gujja S."/>
            <person name="Heiman D."/>
            <person name="Howarth C."/>
            <person name="Larson L."/>
            <person name="Lui A."/>
            <person name="MacDonald P.J.P."/>
            <person name="Montmayeur A."/>
            <person name="Murphy C."/>
            <person name="Neiman D."/>
            <person name="Pearson M."/>
            <person name="Priest M."/>
            <person name="Roberts A."/>
            <person name="Saif S."/>
            <person name="Shea T."/>
            <person name="Shenoy N."/>
            <person name="Sisk P."/>
            <person name="Stolte C."/>
            <person name="Sykes S."/>
            <person name="Wortman J."/>
            <person name="Nusbaum C."/>
            <person name="Birren B."/>
        </authorList>
    </citation>
    <scope>NUCLEOTIDE SEQUENCE [LARGE SCALE GENOMIC DNA]</scope>
    <source>
        <strain evidence="10 11">Brazil I</strain>
    </source>
</reference>
<evidence type="ECO:0000313" key="10">
    <source>
        <dbReference type="EMBL" id="KMZ86016.1"/>
    </source>
</evidence>
<feature type="compositionally biased region" description="Basic and acidic residues" evidence="7">
    <location>
        <begin position="416"/>
        <end position="433"/>
    </location>
</feature>
<dbReference type="Proteomes" id="UP000053327">
    <property type="component" value="Unassembled WGS sequence"/>
</dbReference>
<evidence type="ECO:0000256" key="2">
    <source>
        <dbReference type="ARBA" id="ARBA00013081"/>
    </source>
</evidence>
<feature type="region of interest" description="Disordered" evidence="7">
    <location>
        <begin position="404"/>
        <end position="486"/>
    </location>
</feature>
<dbReference type="PROSITE" id="PS50172">
    <property type="entry name" value="BRCT"/>
    <property type="match status" value="1"/>
</dbReference>
<gene>
    <name evidence="10" type="ORF">PVBG_03481</name>
</gene>
<feature type="compositionally biased region" description="Basic and acidic residues" evidence="7">
    <location>
        <begin position="326"/>
        <end position="341"/>
    </location>
</feature>
<feature type="region of interest" description="Disordered" evidence="7">
    <location>
        <begin position="674"/>
        <end position="725"/>
    </location>
</feature>
<dbReference type="EC" id="3.1.3.16" evidence="2"/>
<feature type="compositionally biased region" description="Basic and acidic residues" evidence="7">
    <location>
        <begin position="788"/>
        <end position="806"/>
    </location>
</feature>
<evidence type="ECO:0000256" key="3">
    <source>
        <dbReference type="ARBA" id="ARBA00022801"/>
    </source>
</evidence>
<evidence type="ECO:0000256" key="6">
    <source>
        <dbReference type="ARBA" id="ARBA00048336"/>
    </source>
</evidence>
<feature type="region of interest" description="Disordered" evidence="7">
    <location>
        <begin position="258"/>
        <end position="277"/>
    </location>
</feature>
<evidence type="ECO:0000256" key="4">
    <source>
        <dbReference type="ARBA" id="ARBA00023242"/>
    </source>
</evidence>
<feature type="compositionally biased region" description="Low complexity" evidence="7">
    <location>
        <begin position="163"/>
        <end position="177"/>
    </location>
</feature>
<feature type="domain" description="FCP1 homology" evidence="9">
    <location>
        <begin position="1072"/>
        <end position="1248"/>
    </location>
</feature>
<dbReference type="Pfam" id="PF03031">
    <property type="entry name" value="NIF"/>
    <property type="match status" value="1"/>
</dbReference>
<dbReference type="PANTHER" id="PTHR23081:SF36">
    <property type="entry name" value="RNA POLYMERASE II SUBUNIT A C-TERMINAL DOMAIN PHOSPHATASE"/>
    <property type="match status" value="1"/>
</dbReference>
<dbReference type="CDD" id="cd07521">
    <property type="entry name" value="HAD_FCP1-like"/>
    <property type="match status" value="1"/>
</dbReference>
<keyword evidence="4" id="KW-0539">Nucleus</keyword>
<feature type="compositionally biased region" description="Low complexity" evidence="7">
    <location>
        <begin position="77"/>
        <end position="90"/>
    </location>
</feature>
<feature type="compositionally biased region" description="Acidic residues" evidence="7">
    <location>
        <begin position="1002"/>
        <end position="1016"/>
    </location>
</feature>
<protein>
    <recommendedName>
        <fullName evidence="2">protein-serine/threonine phosphatase</fullName>
        <ecNumber evidence="2">3.1.3.16</ecNumber>
    </recommendedName>
</protein>
<proteinExistence type="predicted"/>
<feature type="compositionally biased region" description="Acidic residues" evidence="7">
    <location>
        <begin position="1527"/>
        <end position="1536"/>
    </location>
</feature>
<feature type="region of interest" description="Disordered" evidence="7">
    <location>
        <begin position="963"/>
        <end position="1016"/>
    </location>
</feature>
<organism evidence="10 11">
    <name type="scientific">Plasmodium vivax (strain Brazil I)</name>
    <dbReference type="NCBI Taxonomy" id="1033975"/>
    <lineage>
        <taxon>Eukaryota</taxon>
        <taxon>Sar</taxon>
        <taxon>Alveolata</taxon>
        <taxon>Apicomplexa</taxon>
        <taxon>Aconoidasida</taxon>
        <taxon>Haemosporida</taxon>
        <taxon>Plasmodiidae</taxon>
        <taxon>Plasmodium</taxon>
        <taxon>Plasmodium (Plasmodium)</taxon>
    </lineage>
</organism>
<dbReference type="SUPFAM" id="SSF52113">
    <property type="entry name" value="BRCT domain"/>
    <property type="match status" value="1"/>
</dbReference>